<keyword evidence="2" id="KW-1185">Reference proteome</keyword>
<dbReference type="Proteomes" id="UP000787472">
    <property type="component" value="Unassembled WGS sequence"/>
</dbReference>
<dbReference type="InterPro" id="IPR023393">
    <property type="entry name" value="START-like_dom_sf"/>
</dbReference>
<evidence type="ECO:0000313" key="2">
    <source>
        <dbReference type="Proteomes" id="UP000787472"/>
    </source>
</evidence>
<dbReference type="Gene3D" id="3.30.530.20">
    <property type="match status" value="1"/>
</dbReference>
<sequence length="145" mass="16518">MQAIDVHHDFSAQRDQIWDLLQDFGNIERWWPKGQIVNIERVDIEGQGIGMIRHIYNEGFDDAVSEQLISIDPRSYTYTLAIVGKRPAGLTRYQATGTLSQLSEHGSRLSYHSEFQTEPGREQEARAFLSGAYALMFEGLRQATT</sequence>
<comment type="caution">
    <text evidence="1">The sequence shown here is derived from an EMBL/GenBank/DDBJ whole genome shotgun (WGS) entry which is preliminary data.</text>
</comment>
<proteinExistence type="predicted"/>
<dbReference type="RefSeq" id="WP_167188458.1">
    <property type="nucleotide sequence ID" value="NZ_JAAONZ010000012.1"/>
</dbReference>
<dbReference type="CDD" id="cd07821">
    <property type="entry name" value="PYR_PYL_RCAR_like"/>
    <property type="match status" value="1"/>
</dbReference>
<dbReference type="SUPFAM" id="SSF55961">
    <property type="entry name" value="Bet v1-like"/>
    <property type="match status" value="1"/>
</dbReference>
<dbReference type="InterPro" id="IPR019587">
    <property type="entry name" value="Polyketide_cyclase/dehydratase"/>
</dbReference>
<dbReference type="Pfam" id="PF10604">
    <property type="entry name" value="Polyketide_cyc2"/>
    <property type="match status" value="1"/>
</dbReference>
<protein>
    <submittedName>
        <fullName evidence="1">SRPBCC family protein</fullName>
    </submittedName>
</protein>
<evidence type="ECO:0000313" key="1">
    <source>
        <dbReference type="EMBL" id="NHO66857.1"/>
    </source>
</evidence>
<dbReference type="EMBL" id="JAAONZ010000012">
    <property type="protein sequence ID" value="NHO66857.1"/>
    <property type="molecule type" value="Genomic_DNA"/>
</dbReference>
<name>A0A9E5K137_9GAMM</name>
<organism evidence="1 2">
    <name type="scientific">Pseudomaricurvus hydrocarbonicus</name>
    <dbReference type="NCBI Taxonomy" id="1470433"/>
    <lineage>
        <taxon>Bacteria</taxon>
        <taxon>Pseudomonadati</taxon>
        <taxon>Pseudomonadota</taxon>
        <taxon>Gammaproteobacteria</taxon>
        <taxon>Cellvibrionales</taxon>
        <taxon>Cellvibrionaceae</taxon>
        <taxon>Pseudomaricurvus</taxon>
    </lineage>
</organism>
<reference evidence="1" key="1">
    <citation type="submission" date="2020-03" db="EMBL/GenBank/DDBJ databases">
        <authorList>
            <person name="Guo F."/>
        </authorList>
    </citation>
    <scope>NUCLEOTIDE SEQUENCE</scope>
    <source>
        <strain evidence="1">JCM 30134</strain>
    </source>
</reference>
<accession>A0A9E5K137</accession>
<dbReference type="AlphaFoldDB" id="A0A9E5K137"/>
<gene>
    <name evidence="1" type="ORF">G8770_15000</name>
</gene>